<dbReference type="Pfam" id="PF13365">
    <property type="entry name" value="Trypsin_2"/>
    <property type="match status" value="1"/>
</dbReference>
<reference evidence="1" key="1">
    <citation type="submission" date="2017-05" db="UniProtKB">
        <authorList>
            <consortium name="EnsemblMetazoa"/>
        </authorList>
    </citation>
    <scope>IDENTIFICATION</scope>
</reference>
<protein>
    <submittedName>
        <fullName evidence="1">Uncharacterized protein</fullName>
    </submittedName>
</protein>
<dbReference type="PANTHER" id="PTHR22939">
    <property type="entry name" value="SERINE PROTEASE FAMILY S1C HTRA-RELATED"/>
    <property type="match status" value="1"/>
</dbReference>
<dbReference type="InterPro" id="IPR009003">
    <property type="entry name" value="Peptidase_S1_PA"/>
</dbReference>
<dbReference type="EnsemblMetazoa" id="Aqu2.1.30918_001">
    <property type="protein sequence ID" value="Aqu2.1.30918_001"/>
    <property type="gene ID" value="Aqu2.1.30918"/>
</dbReference>
<dbReference type="GO" id="GO:0012501">
    <property type="term" value="P:programmed cell death"/>
    <property type="evidence" value="ECO:0007669"/>
    <property type="project" value="TreeGrafter"/>
</dbReference>
<accession>A0A1X7UT08</accession>
<dbReference type="GO" id="GO:0006508">
    <property type="term" value="P:proteolysis"/>
    <property type="evidence" value="ECO:0007669"/>
    <property type="project" value="TreeGrafter"/>
</dbReference>
<dbReference type="STRING" id="400682.A0A1X7UT08"/>
<dbReference type="PANTHER" id="PTHR22939:SF129">
    <property type="entry name" value="SERINE PROTEASE HTRA2, MITOCHONDRIAL"/>
    <property type="match status" value="1"/>
</dbReference>
<dbReference type="InParanoid" id="A0A1X7UT08"/>
<dbReference type="AlphaFoldDB" id="A0A1X7UT08"/>
<dbReference type="GO" id="GO:0043065">
    <property type="term" value="P:positive regulation of apoptotic process"/>
    <property type="evidence" value="ECO:0007669"/>
    <property type="project" value="TreeGrafter"/>
</dbReference>
<name>A0A1X7UT08_AMPQE</name>
<dbReference type="SUPFAM" id="SSF50494">
    <property type="entry name" value="Trypsin-like serine proteases"/>
    <property type="match status" value="1"/>
</dbReference>
<dbReference type="GO" id="GO:0004252">
    <property type="term" value="F:serine-type endopeptidase activity"/>
    <property type="evidence" value="ECO:0007669"/>
    <property type="project" value="TreeGrafter"/>
</dbReference>
<dbReference type="CDD" id="cd00600">
    <property type="entry name" value="Sm_like"/>
    <property type="match status" value="1"/>
</dbReference>
<evidence type="ECO:0000313" key="1">
    <source>
        <dbReference type="EnsemblMetazoa" id="Aqu2.1.30918_001"/>
    </source>
</evidence>
<organism evidence="1">
    <name type="scientific">Amphimedon queenslandica</name>
    <name type="common">Sponge</name>
    <dbReference type="NCBI Taxonomy" id="400682"/>
    <lineage>
        <taxon>Eukaryota</taxon>
        <taxon>Metazoa</taxon>
        <taxon>Porifera</taxon>
        <taxon>Demospongiae</taxon>
        <taxon>Heteroscleromorpha</taxon>
        <taxon>Haplosclerida</taxon>
        <taxon>Niphatidae</taxon>
        <taxon>Amphimedon</taxon>
    </lineage>
</organism>
<dbReference type="Gene3D" id="2.40.10.120">
    <property type="match status" value="1"/>
</dbReference>
<sequence length="286" mass="31611">MAFLMRRSIPRDVLIQRAVSSAACTRKERLAISTGVSDIRHCRVVSDKEEARSYKFGLSGSFRLCSHLKDSEDVRRREVFQTAGCKASKSDDRGATRDSPGFIVNGGQYVLFIVPWAAHGLAVCSDQSVTVRLHNDRTLTGTVTATDRAADLALVKLHLPKGSKPLPSLEFASRLRPGEWVIAFGLPFAQIAFSPGIVMDVRAHIIDQEYVLTNAAIPTYFHGSVFVNLDGEVIGVNVMEDHSCEYTLGMSFAIPSDFAKKFLKRAMKETSSSSKRKRKGFIMIHT</sequence>
<proteinExistence type="predicted"/>